<reference evidence="11 13" key="3">
    <citation type="submission" date="2020-08" db="EMBL/GenBank/DDBJ databases">
        <title>Sequencing the genomes of 1000 actinobacteria strains.</title>
        <authorList>
            <person name="Klenk H.-P."/>
        </authorList>
    </citation>
    <scope>NUCLEOTIDE SEQUENCE [LARGE SCALE GENOMIC DNA]</scope>
    <source>
        <strain evidence="11 13">DSM 19081</strain>
    </source>
</reference>
<comment type="catalytic activity">
    <reaction evidence="7">
        <text>a secondary alcohol + NAD(+) = a ketone + NADH + H(+)</text>
        <dbReference type="Rhea" id="RHEA:10740"/>
        <dbReference type="ChEBI" id="CHEBI:15378"/>
        <dbReference type="ChEBI" id="CHEBI:17087"/>
        <dbReference type="ChEBI" id="CHEBI:35681"/>
        <dbReference type="ChEBI" id="CHEBI:57540"/>
        <dbReference type="ChEBI" id="CHEBI:57945"/>
        <dbReference type="EC" id="1.1.1.1"/>
    </reaction>
</comment>
<evidence type="ECO:0000256" key="7">
    <source>
        <dbReference type="ARBA" id="ARBA00049164"/>
    </source>
</evidence>
<dbReference type="Gene3D" id="3.90.180.10">
    <property type="entry name" value="Medium-chain alcohol dehydrogenases, catalytic domain"/>
    <property type="match status" value="1"/>
</dbReference>
<dbReference type="Gene3D" id="3.40.50.720">
    <property type="entry name" value="NAD(P)-binding Rossmann-like Domain"/>
    <property type="match status" value="1"/>
</dbReference>
<evidence type="ECO:0000256" key="1">
    <source>
        <dbReference type="ARBA" id="ARBA00001947"/>
    </source>
</evidence>
<evidence type="ECO:0000313" key="13">
    <source>
        <dbReference type="Proteomes" id="UP000546252"/>
    </source>
</evidence>
<dbReference type="EMBL" id="LQBM01000001">
    <property type="protein sequence ID" value="KUG60420.1"/>
    <property type="molecule type" value="Genomic_DNA"/>
</dbReference>
<comment type="catalytic activity">
    <reaction evidence="8">
        <text>a primary alcohol + NAD(+) = an aldehyde + NADH + H(+)</text>
        <dbReference type="Rhea" id="RHEA:10736"/>
        <dbReference type="ChEBI" id="CHEBI:15378"/>
        <dbReference type="ChEBI" id="CHEBI:15734"/>
        <dbReference type="ChEBI" id="CHEBI:17478"/>
        <dbReference type="ChEBI" id="CHEBI:57540"/>
        <dbReference type="ChEBI" id="CHEBI:57945"/>
        <dbReference type="EC" id="1.1.1.1"/>
    </reaction>
</comment>
<accession>A0A0W8IKF8</accession>
<feature type="domain" description="Alcohol dehydrogenase-like N-terminal" evidence="9">
    <location>
        <begin position="25"/>
        <end position="133"/>
    </location>
</feature>
<reference evidence="12" key="1">
    <citation type="submission" date="2015-12" db="EMBL/GenBank/DDBJ databases">
        <authorList>
            <person name="Nair G.R."/>
            <person name="Kaur G."/>
            <person name="Mayilraj S."/>
        </authorList>
    </citation>
    <scope>NUCLEOTIDE SEQUENCE [LARGE SCALE GENOMIC DNA]</scope>
    <source>
        <strain evidence="12">CD08_7</strain>
    </source>
</reference>
<dbReference type="Proteomes" id="UP000054023">
    <property type="component" value="Unassembled WGS sequence"/>
</dbReference>
<comment type="caution">
    <text evidence="10">The sequence shown here is derived from an EMBL/GenBank/DDBJ whole genome shotgun (WGS) entry which is preliminary data.</text>
</comment>
<dbReference type="Pfam" id="PF08240">
    <property type="entry name" value="ADH_N"/>
    <property type="match status" value="1"/>
</dbReference>
<evidence type="ECO:0000256" key="2">
    <source>
        <dbReference type="ARBA" id="ARBA00008072"/>
    </source>
</evidence>
<organism evidence="10 12">
    <name type="scientific">Nesterenkonia jeotgali</name>
    <dbReference type="NCBI Taxonomy" id="317018"/>
    <lineage>
        <taxon>Bacteria</taxon>
        <taxon>Bacillati</taxon>
        <taxon>Actinomycetota</taxon>
        <taxon>Actinomycetes</taxon>
        <taxon>Micrococcales</taxon>
        <taxon>Micrococcaceae</taxon>
        <taxon>Nesterenkonia</taxon>
    </lineage>
</organism>
<reference evidence="10" key="2">
    <citation type="submission" date="2015-12" db="EMBL/GenBank/DDBJ databases">
        <authorList>
            <person name="Shamseldin A."/>
            <person name="Moawad H."/>
            <person name="Abd El-Rahim W.M."/>
            <person name="Sadowsky M.J."/>
        </authorList>
    </citation>
    <scope>NUCLEOTIDE SEQUENCE [LARGE SCALE GENOMIC DNA]</scope>
    <source>
        <strain evidence="10">CD08_7</strain>
    </source>
</reference>
<keyword evidence="12" id="KW-1185">Reference proteome</keyword>
<dbReference type="SUPFAM" id="SSF51735">
    <property type="entry name" value="NAD(P)-binding Rossmann-fold domains"/>
    <property type="match status" value="1"/>
</dbReference>
<dbReference type="OrthoDB" id="3567264at2"/>
<dbReference type="CDD" id="cd08298">
    <property type="entry name" value="CAD2"/>
    <property type="match status" value="1"/>
</dbReference>
<evidence type="ECO:0000259" key="9">
    <source>
        <dbReference type="Pfam" id="PF08240"/>
    </source>
</evidence>
<evidence type="ECO:0000256" key="4">
    <source>
        <dbReference type="ARBA" id="ARBA00022723"/>
    </source>
</evidence>
<evidence type="ECO:0000256" key="5">
    <source>
        <dbReference type="ARBA" id="ARBA00022833"/>
    </source>
</evidence>
<dbReference type="InterPro" id="IPR013154">
    <property type="entry name" value="ADH-like_N"/>
</dbReference>
<evidence type="ECO:0000313" key="12">
    <source>
        <dbReference type="Proteomes" id="UP000054023"/>
    </source>
</evidence>
<sequence length="328" mass="35191">MRAWRASSISSTLERAEIPVPTPEPDELLLRVEACGVCRTDLHVIDHDLPPHRADVVPGHQIIGIVEARGAAVRRIELGERLGAAWLRRTCGSCRWCRAGRENLCPDSLYTGWDADGGFADYVTVPAGFAYPLGERVDPVQTAPLLCAGIIGYRALSRSMLPPGGRLGIYGFGSSGHLTAQLALAAGARVCVMTRGEPNRRLARRLDVEFVGDAFAEPPAPLDAAIIFAPAGDLVPAALQATSRGGTVTIAGLHMSDLPSMQYQGSLFYERDLRSVTANTRADGAAFLGLAERLGIHAQVTPYRFQDLPVALEDLRRGRASGSLVLTF</sequence>
<dbReference type="EMBL" id="JACJIH010000001">
    <property type="protein sequence ID" value="MBA8922773.1"/>
    <property type="molecule type" value="Genomic_DNA"/>
</dbReference>
<evidence type="ECO:0000313" key="10">
    <source>
        <dbReference type="EMBL" id="KUG60420.1"/>
    </source>
</evidence>
<dbReference type="SUPFAM" id="SSF50129">
    <property type="entry name" value="GroES-like"/>
    <property type="match status" value="1"/>
</dbReference>
<evidence type="ECO:0000256" key="3">
    <source>
        <dbReference type="ARBA" id="ARBA00013190"/>
    </source>
</evidence>
<dbReference type="InterPro" id="IPR011032">
    <property type="entry name" value="GroES-like_sf"/>
</dbReference>
<dbReference type="Proteomes" id="UP000546252">
    <property type="component" value="Unassembled WGS sequence"/>
</dbReference>
<dbReference type="GO" id="GO:0005737">
    <property type="term" value="C:cytoplasm"/>
    <property type="evidence" value="ECO:0007669"/>
    <property type="project" value="TreeGrafter"/>
</dbReference>
<dbReference type="STRING" id="317018.AVL63_08555"/>
<keyword evidence="4" id="KW-0479">Metal-binding</keyword>
<dbReference type="PANTHER" id="PTHR42940:SF8">
    <property type="entry name" value="VACUOLAR PROTEIN SORTING-ASSOCIATED PROTEIN 11"/>
    <property type="match status" value="1"/>
</dbReference>
<dbReference type="InterPro" id="IPR036291">
    <property type="entry name" value="NAD(P)-bd_dom_sf"/>
</dbReference>
<protein>
    <recommendedName>
        <fullName evidence="3">alcohol dehydrogenase</fullName>
        <ecNumber evidence="3">1.1.1.1</ecNumber>
    </recommendedName>
</protein>
<dbReference type="GO" id="GO:0004022">
    <property type="term" value="F:alcohol dehydrogenase (NAD+) activity"/>
    <property type="evidence" value="ECO:0007669"/>
    <property type="project" value="UniProtKB-EC"/>
</dbReference>
<gene>
    <name evidence="10" type="ORF">AVL63_08555</name>
    <name evidence="11" type="ORF">HNR24_002706</name>
</gene>
<evidence type="ECO:0000256" key="8">
    <source>
        <dbReference type="ARBA" id="ARBA00049243"/>
    </source>
</evidence>
<evidence type="ECO:0000256" key="6">
    <source>
        <dbReference type="ARBA" id="ARBA00023002"/>
    </source>
</evidence>
<keyword evidence="6 11" id="KW-0560">Oxidoreductase</keyword>
<dbReference type="AlphaFoldDB" id="A0A0W8IKF8"/>
<comment type="cofactor">
    <cofactor evidence="1">
        <name>Zn(2+)</name>
        <dbReference type="ChEBI" id="CHEBI:29105"/>
    </cofactor>
</comment>
<dbReference type="GO" id="GO:0046872">
    <property type="term" value="F:metal ion binding"/>
    <property type="evidence" value="ECO:0007669"/>
    <property type="project" value="UniProtKB-KW"/>
</dbReference>
<dbReference type="InterPro" id="IPR014187">
    <property type="entry name" value="ADH_Zn_typ-2"/>
</dbReference>
<dbReference type="EC" id="1.1.1.1" evidence="3"/>
<dbReference type="PANTHER" id="PTHR42940">
    <property type="entry name" value="ALCOHOL DEHYDROGENASE 1-RELATED"/>
    <property type="match status" value="1"/>
</dbReference>
<dbReference type="RefSeq" id="WP_058887406.1">
    <property type="nucleotide sequence ID" value="NZ_BAAAKT010000001.1"/>
</dbReference>
<keyword evidence="5" id="KW-0862">Zinc</keyword>
<comment type="similarity">
    <text evidence="2">Belongs to the zinc-containing alcohol dehydrogenase family.</text>
</comment>
<dbReference type="NCBIfam" id="TIGR02822">
    <property type="entry name" value="adh_fam_2"/>
    <property type="match status" value="1"/>
</dbReference>
<name>A0A0W8IKF8_9MICC</name>
<evidence type="ECO:0000313" key="11">
    <source>
        <dbReference type="EMBL" id="MBA8922773.1"/>
    </source>
</evidence>
<proteinExistence type="inferred from homology"/>